<dbReference type="SUPFAM" id="SSF53850">
    <property type="entry name" value="Periplasmic binding protein-like II"/>
    <property type="match status" value="1"/>
</dbReference>
<dbReference type="CDD" id="cd13603">
    <property type="entry name" value="PBP2_TRAP_Siap_TeaA_like"/>
    <property type="match status" value="1"/>
</dbReference>
<accession>A0A6N3HRS1</accession>
<evidence type="ECO:0000313" key="6">
    <source>
        <dbReference type="EMBL" id="VYU78379.1"/>
    </source>
</evidence>
<dbReference type="GO" id="GO:0055085">
    <property type="term" value="P:transmembrane transport"/>
    <property type="evidence" value="ECO:0007669"/>
    <property type="project" value="InterPro"/>
</dbReference>
<protein>
    <submittedName>
        <fullName evidence="6">2,3-diketo-L-gulonate-binding periplasmic protein YiaO</fullName>
    </submittedName>
</protein>
<dbReference type="AlphaFoldDB" id="A0A6N3HRS1"/>
<dbReference type="NCBIfam" id="TIGR00787">
    <property type="entry name" value="dctP"/>
    <property type="match status" value="1"/>
</dbReference>
<dbReference type="RefSeq" id="WP_243133769.1">
    <property type="nucleotide sequence ID" value="NZ_CACRUA010000073.1"/>
</dbReference>
<dbReference type="InterPro" id="IPR038404">
    <property type="entry name" value="TRAP_DctP_sf"/>
</dbReference>
<dbReference type="GO" id="GO:0030288">
    <property type="term" value="C:outer membrane-bounded periplasmic space"/>
    <property type="evidence" value="ECO:0007669"/>
    <property type="project" value="InterPro"/>
</dbReference>
<reference evidence="6" key="1">
    <citation type="submission" date="2019-11" db="EMBL/GenBank/DDBJ databases">
        <authorList>
            <person name="Feng L."/>
        </authorList>
    </citation>
    <scope>NUCLEOTIDE SEQUENCE</scope>
    <source>
        <strain evidence="6">CsymbiosumLFYP84</strain>
    </source>
</reference>
<dbReference type="PROSITE" id="PS51257">
    <property type="entry name" value="PROKAR_LIPOPROTEIN"/>
    <property type="match status" value="1"/>
</dbReference>
<dbReference type="InterPro" id="IPR004682">
    <property type="entry name" value="TRAP_DctP"/>
</dbReference>
<dbReference type="GeneID" id="57971018"/>
<evidence type="ECO:0000256" key="2">
    <source>
        <dbReference type="ARBA" id="ARBA00022448"/>
    </source>
</evidence>
<evidence type="ECO:0000256" key="5">
    <source>
        <dbReference type="SAM" id="SignalP"/>
    </source>
</evidence>
<dbReference type="PIRSF" id="PIRSF006470">
    <property type="entry name" value="DctB"/>
    <property type="match status" value="1"/>
</dbReference>
<dbReference type="EMBL" id="CACRUA010000073">
    <property type="protein sequence ID" value="VYU78379.1"/>
    <property type="molecule type" value="Genomic_DNA"/>
</dbReference>
<organism evidence="6">
    <name type="scientific">Clostridium symbiosum</name>
    <name type="common">Bacteroides symbiosus</name>
    <dbReference type="NCBI Taxonomy" id="1512"/>
    <lineage>
        <taxon>Bacteria</taxon>
        <taxon>Bacillati</taxon>
        <taxon>Bacillota</taxon>
        <taxon>Clostridia</taxon>
        <taxon>Lachnospirales</taxon>
        <taxon>Lachnospiraceae</taxon>
        <taxon>Otoolea</taxon>
    </lineage>
</organism>
<dbReference type="Gene3D" id="3.40.190.170">
    <property type="entry name" value="Bacterial extracellular solute-binding protein, family 7"/>
    <property type="match status" value="1"/>
</dbReference>
<evidence type="ECO:0000256" key="1">
    <source>
        <dbReference type="ARBA" id="ARBA00009023"/>
    </source>
</evidence>
<comment type="similarity">
    <text evidence="1">Belongs to the bacterial solute-binding protein 7 family.</text>
</comment>
<feature type="compositionally biased region" description="Polar residues" evidence="4">
    <location>
        <begin position="41"/>
        <end position="51"/>
    </location>
</feature>
<evidence type="ECO:0000256" key="3">
    <source>
        <dbReference type="ARBA" id="ARBA00022729"/>
    </source>
</evidence>
<gene>
    <name evidence="6" type="primary">yiaO_11</name>
    <name evidence="6" type="ORF">CSLFYP84_04064</name>
</gene>
<dbReference type="PANTHER" id="PTHR33376">
    <property type="match status" value="1"/>
</dbReference>
<feature type="chain" id="PRO_5039665989" evidence="5">
    <location>
        <begin position="21"/>
        <end position="357"/>
    </location>
</feature>
<sequence length="357" mass="39263">MKKRMLAGMMAFIMAGMLTACGSSSSVSESAKSGEDKENKTNTGSAEDGNSGSASVVLKLGHIQSESDLWNLGAVKFADRVSELSNGDIKIEIYPNSTLGGDRDMAEGLMMGTVDISLIAGVLSNFDDTISVLEIPYLFRSNEEFEKVIYGDVGKEIAAHVLDTSGIRILNWWERGPRLITSSKPINSVADMKGLKIRIPEISAMEQVFSAWGAAATTMSWSEVYPSLQQGVIEAQENPIPFFYSGSIYEVNKYIANTNHKYEYVTMAMSDTAYSKLSEEQQKIIMQAAQEATEYENQETKRVTEENLKDMVENQGVTVTDPDISGFIKIADEVAPKYAKSIGQLDLYNKIQENLGR</sequence>
<feature type="signal peptide" evidence="5">
    <location>
        <begin position="1"/>
        <end position="20"/>
    </location>
</feature>
<keyword evidence="3 5" id="KW-0732">Signal</keyword>
<proteinExistence type="inferred from homology"/>
<dbReference type="NCBIfam" id="NF037995">
    <property type="entry name" value="TRAP_S1"/>
    <property type="match status" value="1"/>
</dbReference>
<feature type="region of interest" description="Disordered" evidence="4">
    <location>
        <begin position="25"/>
        <end position="51"/>
    </location>
</feature>
<name>A0A6N3HRS1_CLOSY</name>
<dbReference type="PANTHER" id="PTHR33376:SF7">
    <property type="entry name" value="C4-DICARBOXYLATE-BINDING PROTEIN DCTB"/>
    <property type="match status" value="1"/>
</dbReference>
<dbReference type="InterPro" id="IPR018389">
    <property type="entry name" value="DctP_fam"/>
</dbReference>
<keyword evidence="2" id="KW-0813">Transport</keyword>
<dbReference type="Pfam" id="PF03480">
    <property type="entry name" value="DctP"/>
    <property type="match status" value="1"/>
</dbReference>
<evidence type="ECO:0000256" key="4">
    <source>
        <dbReference type="SAM" id="MobiDB-lite"/>
    </source>
</evidence>